<reference evidence="1 2" key="1">
    <citation type="submission" date="2024-02" db="EMBL/GenBank/DDBJ databases">
        <title>Bacterial strain from lacustrine sediment.</title>
        <authorList>
            <person name="Petit C."/>
            <person name="Fadhlaoui K."/>
        </authorList>
    </citation>
    <scope>NUCLEOTIDE SEQUENCE [LARGE SCALE GENOMIC DNA]</scope>
    <source>
        <strain evidence="1 2">IPX-CK</strain>
    </source>
</reference>
<accession>A0ABZ3EQ34</accession>
<protein>
    <submittedName>
        <fullName evidence="1">Uncharacterized protein</fullName>
    </submittedName>
</protein>
<proteinExistence type="predicted"/>
<dbReference type="Proteomes" id="UP001451571">
    <property type="component" value="Chromosome"/>
</dbReference>
<gene>
    <name evidence="1" type="ORF">V6984_12220</name>
</gene>
<organism evidence="1 2">
    <name type="scientific">Kineothrix sedimenti</name>
    <dbReference type="NCBI Taxonomy" id="3123317"/>
    <lineage>
        <taxon>Bacteria</taxon>
        <taxon>Bacillati</taxon>
        <taxon>Bacillota</taxon>
        <taxon>Clostridia</taxon>
        <taxon>Lachnospirales</taxon>
        <taxon>Lachnospiraceae</taxon>
        <taxon>Kineothrix</taxon>
    </lineage>
</organism>
<dbReference type="RefSeq" id="WP_342755914.1">
    <property type="nucleotide sequence ID" value="NZ_CP146256.1"/>
</dbReference>
<keyword evidence="2" id="KW-1185">Reference proteome</keyword>
<dbReference type="EMBL" id="CP146256">
    <property type="protein sequence ID" value="XAH72296.1"/>
    <property type="molecule type" value="Genomic_DNA"/>
</dbReference>
<sequence>MKEAVVDYTSISQRNFVSELEHRLKDSIDNDSFLHYLIDEISLEDLYEQKQYEKLYYTVALVNYLDCIDEEMKLEYVKKYADGMLDKLTFPYGVEIYCKVVESDAIKKELIKKAIPEFLKYNLVITEIGGSV</sequence>
<name>A0ABZ3EQ34_9FIRM</name>
<evidence type="ECO:0000313" key="2">
    <source>
        <dbReference type="Proteomes" id="UP001451571"/>
    </source>
</evidence>
<evidence type="ECO:0000313" key="1">
    <source>
        <dbReference type="EMBL" id="XAH72296.1"/>
    </source>
</evidence>